<dbReference type="RefSeq" id="WP_153470738.1">
    <property type="nucleotide sequence ID" value="NZ_WBOF01000005.1"/>
</dbReference>
<feature type="region of interest" description="Disordered" evidence="4">
    <location>
        <begin position="1"/>
        <end position="20"/>
    </location>
</feature>
<dbReference type="InterPro" id="IPR050679">
    <property type="entry name" value="Bact_HTH_transcr_reg"/>
</dbReference>
<evidence type="ECO:0000259" key="5">
    <source>
        <dbReference type="PROSITE" id="PS50949"/>
    </source>
</evidence>
<dbReference type="OrthoDB" id="3214900at2"/>
<gene>
    <name evidence="6" type="ORF">F7Q99_36655</name>
</gene>
<dbReference type="AlphaFoldDB" id="A0A6N7L155"/>
<dbReference type="SMART" id="SM00866">
    <property type="entry name" value="UTRA"/>
    <property type="match status" value="1"/>
</dbReference>
<dbReference type="SMART" id="SM00345">
    <property type="entry name" value="HTH_GNTR"/>
    <property type="match status" value="1"/>
</dbReference>
<evidence type="ECO:0000256" key="1">
    <source>
        <dbReference type="ARBA" id="ARBA00023015"/>
    </source>
</evidence>
<dbReference type="PANTHER" id="PTHR44846:SF17">
    <property type="entry name" value="GNTR-FAMILY TRANSCRIPTIONAL REGULATOR"/>
    <property type="match status" value="1"/>
</dbReference>
<organism evidence="6 7">
    <name type="scientific">Streptomyces kaniharaensis</name>
    <dbReference type="NCBI Taxonomy" id="212423"/>
    <lineage>
        <taxon>Bacteria</taxon>
        <taxon>Bacillati</taxon>
        <taxon>Actinomycetota</taxon>
        <taxon>Actinomycetes</taxon>
        <taxon>Kitasatosporales</taxon>
        <taxon>Streptomycetaceae</taxon>
        <taxon>Streptomyces</taxon>
    </lineage>
</organism>
<dbReference type="Gene3D" id="1.10.10.10">
    <property type="entry name" value="Winged helix-like DNA-binding domain superfamily/Winged helix DNA-binding domain"/>
    <property type="match status" value="1"/>
</dbReference>
<evidence type="ECO:0000313" key="7">
    <source>
        <dbReference type="Proteomes" id="UP000450000"/>
    </source>
</evidence>
<comment type="caution">
    <text evidence="6">The sequence shown here is derived from an EMBL/GenBank/DDBJ whole genome shotgun (WGS) entry which is preliminary data.</text>
</comment>
<accession>A0A6N7L155</accession>
<dbReference type="PROSITE" id="PS50949">
    <property type="entry name" value="HTH_GNTR"/>
    <property type="match status" value="1"/>
</dbReference>
<evidence type="ECO:0000256" key="2">
    <source>
        <dbReference type="ARBA" id="ARBA00023125"/>
    </source>
</evidence>
<dbReference type="PANTHER" id="PTHR44846">
    <property type="entry name" value="MANNOSYL-D-GLYCERATE TRANSPORT/METABOLISM SYSTEM REPRESSOR MNGR-RELATED"/>
    <property type="match status" value="1"/>
</dbReference>
<dbReference type="Pfam" id="PF00392">
    <property type="entry name" value="GntR"/>
    <property type="match status" value="1"/>
</dbReference>
<proteinExistence type="predicted"/>
<dbReference type="GO" id="GO:0003677">
    <property type="term" value="F:DNA binding"/>
    <property type="evidence" value="ECO:0007669"/>
    <property type="project" value="UniProtKB-KW"/>
</dbReference>
<dbReference type="GO" id="GO:0003700">
    <property type="term" value="F:DNA-binding transcription factor activity"/>
    <property type="evidence" value="ECO:0007669"/>
    <property type="project" value="InterPro"/>
</dbReference>
<dbReference type="InterPro" id="IPR011663">
    <property type="entry name" value="UTRA"/>
</dbReference>
<evidence type="ECO:0000256" key="3">
    <source>
        <dbReference type="ARBA" id="ARBA00023163"/>
    </source>
</evidence>
<protein>
    <submittedName>
        <fullName evidence="6">GntR family transcriptional regulator</fullName>
    </submittedName>
</protein>
<feature type="domain" description="HTH gntR-type" evidence="5">
    <location>
        <begin position="17"/>
        <end position="85"/>
    </location>
</feature>
<reference evidence="6 7" key="1">
    <citation type="submission" date="2019-09" db="EMBL/GenBank/DDBJ databases">
        <title>Genome Sequences of Streptomyces kaniharaensis ATCC 21070.</title>
        <authorList>
            <person name="Zhu W."/>
            <person name="De Crecy-Lagard V."/>
            <person name="Richards N.G."/>
        </authorList>
    </citation>
    <scope>NUCLEOTIDE SEQUENCE [LARGE SCALE GENOMIC DNA]</scope>
    <source>
        <strain evidence="6 7">SF-557</strain>
    </source>
</reference>
<sequence>MTTEQGRPRKAEREDPRSIHQRMAADMRDEILTGELPASTKLASTGKLIERFDASNASVQKAVGVLKAEELVTSRAGSGVTVTAKPRRTMVPAAYSAPAAPGETYRWITEAEQQGYRASSELLDVGEVTAPKQVSAAFGLPDKALVGLRSQILYLDDKPAELVHSYYPLSIAAGTPLLERRKIRGGTPTLLAELGHSPAPGGTVDLVSACIPTQEQFKALQLPGELIPVLRTFRVVRSTKGEVIEVTIMVKAGHLYQLQYEF</sequence>
<keyword evidence="1" id="KW-0805">Transcription regulation</keyword>
<dbReference type="InterPro" id="IPR036390">
    <property type="entry name" value="WH_DNA-bd_sf"/>
</dbReference>
<dbReference type="Gene3D" id="3.40.1410.10">
    <property type="entry name" value="Chorismate lyase-like"/>
    <property type="match status" value="1"/>
</dbReference>
<dbReference type="Pfam" id="PF07702">
    <property type="entry name" value="UTRA"/>
    <property type="match status" value="1"/>
</dbReference>
<name>A0A6N7L155_9ACTN</name>
<dbReference type="InterPro" id="IPR028978">
    <property type="entry name" value="Chorismate_lyase_/UTRA_dom_sf"/>
</dbReference>
<keyword evidence="2" id="KW-0238">DNA-binding</keyword>
<dbReference type="InterPro" id="IPR036388">
    <property type="entry name" value="WH-like_DNA-bd_sf"/>
</dbReference>
<dbReference type="SUPFAM" id="SSF46785">
    <property type="entry name" value="Winged helix' DNA-binding domain"/>
    <property type="match status" value="1"/>
</dbReference>
<dbReference type="EMBL" id="WBOF01000005">
    <property type="protein sequence ID" value="MQS17572.1"/>
    <property type="molecule type" value="Genomic_DNA"/>
</dbReference>
<dbReference type="Proteomes" id="UP000450000">
    <property type="component" value="Unassembled WGS sequence"/>
</dbReference>
<dbReference type="InterPro" id="IPR000524">
    <property type="entry name" value="Tscrpt_reg_HTH_GntR"/>
</dbReference>
<evidence type="ECO:0000256" key="4">
    <source>
        <dbReference type="SAM" id="MobiDB-lite"/>
    </source>
</evidence>
<keyword evidence="7" id="KW-1185">Reference proteome</keyword>
<dbReference type="SUPFAM" id="SSF64288">
    <property type="entry name" value="Chorismate lyase-like"/>
    <property type="match status" value="1"/>
</dbReference>
<evidence type="ECO:0000313" key="6">
    <source>
        <dbReference type="EMBL" id="MQS17572.1"/>
    </source>
</evidence>
<keyword evidence="3" id="KW-0804">Transcription</keyword>
<dbReference type="GO" id="GO:0045892">
    <property type="term" value="P:negative regulation of DNA-templated transcription"/>
    <property type="evidence" value="ECO:0007669"/>
    <property type="project" value="TreeGrafter"/>
</dbReference>